<proteinExistence type="predicted"/>
<protein>
    <submittedName>
        <fullName evidence="2">Uncharacterized protein</fullName>
    </submittedName>
</protein>
<sequence length="768" mass="83598">MPSKAQQLLGQPPNAMYQALPGQSPPKPKPKHQRSGSQPYLNYQDERVQHQHQHQHQQSSEKAPVPLSPDQIQARQPMQASQLPQSAQPQLSRAPQAMQGAQPPAGQPVFRANASSHGPSALPPSQQQPPTAAQVQHLQHMQPLGNKTQISVSSRAKNLKQQIAPPIEPRYDEVPIPQGYAAVYQGQSGLALPSAPTPQSQVQPPYPSMPGMPYQAHPQQWNNMQMGQGMMPALMPPTGVPPHMVHGGYQQYPPYQGTTPPMMTSPYAPPQQYMSGQPSITPPAVQGHMLPQSAQVPYLSQLPTQQMWQVAAQNAGPGQVQQQSSIPQQTIMSPDGVTPQQSTSFSTGQGQVAMDIPPSQQQFTVVSDDAAISPRQVNNDQQQQQHHHHHHQLHQPTPVNPQHTAVPQQAAPQSAFTVQSTPEHSQLAPPLAPGGDLVPQRQISAASQVSSLTTEAATSKGSPDAQKAQVDQSVFAPIPQPKTPRPEEQQQQHSQQQQRQEEEKEPQQYPPESPIIHRITLKDEPMPKVDTPVTATTGDNDDDIYGATPRQTPAFQSPQQQQQQQNVEHVMVSGPSQESRSEEEPDSKFAGMPSTATRTAETKPDLRVIPPSQQQSFSIEPPPVFIEQATATPKSAEPSMSPGAIARLKSTHLDDDEPPSPTESELHQTTGGDAAGKKGEGGADESAASLLHGKPVQSSAEIFEEHKRRQLVRDMEEKIAIMPTDADQDGLELAPPSRRNEEIPVMSATSYPGQEWNPYGDGFEDDEE</sequence>
<name>A0A2T2ZWM7_9PEZI</name>
<keyword evidence="3" id="KW-1185">Reference proteome</keyword>
<feature type="region of interest" description="Disordered" evidence="1">
    <location>
        <begin position="1"/>
        <end position="132"/>
    </location>
</feature>
<dbReference type="OrthoDB" id="5151921at2759"/>
<feature type="region of interest" description="Disordered" evidence="1">
    <location>
        <begin position="313"/>
        <end position="354"/>
    </location>
</feature>
<evidence type="ECO:0000313" key="2">
    <source>
        <dbReference type="EMBL" id="PSR78476.1"/>
    </source>
</evidence>
<feature type="region of interest" description="Disordered" evidence="1">
    <location>
        <begin position="376"/>
        <end position="705"/>
    </location>
</feature>
<feature type="compositionally biased region" description="Low complexity" evidence="1">
    <location>
        <begin position="76"/>
        <end position="108"/>
    </location>
</feature>
<organism evidence="2 3">
    <name type="scientific">Coniella lustricola</name>
    <dbReference type="NCBI Taxonomy" id="2025994"/>
    <lineage>
        <taxon>Eukaryota</taxon>
        <taxon>Fungi</taxon>
        <taxon>Dikarya</taxon>
        <taxon>Ascomycota</taxon>
        <taxon>Pezizomycotina</taxon>
        <taxon>Sordariomycetes</taxon>
        <taxon>Sordariomycetidae</taxon>
        <taxon>Diaporthales</taxon>
        <taxon>Schizoparmaceae</taxon>
        <taxon>Coniella</taxon>
    </lineage>
</organism>
<accession>A0A2T2ZWM7</accession>
<reference evidence="2 3" key="1">
    <citation type="journal article" date="2018" name="Mycol. Prog.">
        <title>Coniella lustricola, a new species from submerged detritus.</title>
        <authorList>
            <person name="Raudabaugh D.B."/>
            <person name="Iturriaga T."/>
            <person name="Carver A."/>
            <person name="Mondo S."/>
            <person name="Pangilinan J."/>
            <person name="Lipzen A."/>
            <person name="He G."/>
            <person name="Amirebrahimi M."/>
            <person name="Grigoriev I.V."/>
            <person name="Miller A.N."/>
        </authorList>
    </citation>
    <scope>NUCLEOTIDE SEQUENCE [LARGE SCALE GENOMIC DNA]</scope>
    <source>
        <strain evidence="2 3">B22-T-1</strain>
    </source>
</reference>
<feature type="compositionally biased region" description="Polar residues" evidence="1">
    <location>
        <begin position="549"/>
        <end position="558"/>
    </location>
</feature>
<dbReference type="InParanoid" id="A0A2T2ZWM7"/>
<feature type="region of interest" description="Disordered" evidence="1">
    <location>
        <begin position="722"/>
        <end position="768"/>
    </location>
</feature>
<evidence type="ECO:0000256" key="1">
    <source>
        <dbReference type="SAM" id="MobiDB-lite"/>
    </source>
</evidence>
<feature type="compositionally biased region" description="Low complexity" evidence="1">
    <location>
        <begin position="340"/>
        <end position="351"/>
    </location>
</feature>
<dbReference type="Proteomes" id="UP000241462">
    <property type="component" value="Unassembled WGS sequence"/>
</dbReference>
<dbReference type="STRING" id="2025994.A0A2T2ZWM7"/>
<dbReference type="AlphaFoldDB" id="A0A2T2ZWM7"/>
<gene>
    <name evidence="2" type="ORF">BD289DRAFT_443899</name>
</gene>
<feature type="compositionally biased region" description="Polar residues" evidence="1">
    <location>
        <begin position="400"/>
        <end position="424"/>
    </location>
</feature>
<dbReference type="EMBL" id="KZ678605">
    <property type="protein sequence ID" value="PSR78476.1"/>
    <property type="molecule type" value="Genomic_DNA"/>
</dbReference>
<feature type="compositionally biased region" description="Low complexity" evidence="1">
    <location>
        <begin position="119"/>
        <end position="132"/>
    </location>
</feature>
<feature type="compositionally biased region" description="Low complexity" evidence="1">
    <location>
        <begin position="316"/>
        <end position="329"/>
    </location>
</feature>
<feature type="compositionally biased region" description="Polar residues" evidence="1">
    <location>
        <begin position="441"/>
        <end position="461"/>
    </location>
</feature>
<evidence type="ECO:0000313" key="3">
    <source>
        <dbReference type="Proteomes" id="UP000241462"/>
    </source>
</evidence>